<dbReference type="AlphaFoldDB" id="A0A1W1WJP2"/>
<comment type="subcellular location">
    <subcellularLocation>
        <location evidence="3">Cell projection</location>
        <location evidence="3">Ruffle membrane</location>
    </subcellularLocation>
    <subcellularLocation>
        <location evidence="2">Cytoplasm</location>
    </subcellularLocation>
    <subcellularLocation>
        <location evidence="1">Membrane</location>
        <topology evidence="1">Peripheral membrane protein</topology>
    </subcellularLocation>
</comment>
<dbReference type="GO" id="GO:0016787">
    <property type="term" value="F:hydrolase activity"/>
    <property type="evidence" value="ECO:0007669"/>
    <property type="project" value="UniProtKB-KW"/>
</dbReference>
<dbReference type="RefSeq" id="WP_020373099.1">
    <property type="nucleotide sequence ID" value="NZ_FWWY01000001.1"/>
</dbReference>
<dbReference type="PANTHER" id="PTHR12418">
    <property type="entry name" value="ACYL-COENZYME A THIOESTERASE THEM4"/>
    <property type="match status" value="1"/>
</dbReference>
<accession>A0A1W1WJP2</accession>
<evidence type="ECO:0000256" key="13">
    <source>
        <dbReference type="ARBA" id="ARBA00035852"/>
    </source>
</evidence>
<dbReference type="EC" id="3.1.2.2" evidence="16"/>
<evidence type="ECO:0000256" key="20">
    <source>
        <dbReference type="ARBA" id="ARBA00047734"/>
    </source>
</evidence>
<dbReference type="GO" id="GO:0005737">
    <property type="term" value="C:cytoplasm"/>
    <property type="evidence" value="ECO:0007669"/>
    <property type="project" value="UniProtKB-SubCell"/>
</dbReference>
<comment type="catalytic activity">
    <reaction evidence="21">
        <text>decanoyl-CoA + H2O = decanoate + CoA + H(+)</text>
        <dbReference type="Rhea" id="RHEA:40059"/>
        <dbReference type="ChEBI" id="CHEBI:15377"/>
        <dbReference type="ChEBI" id="CHEBI:15378"/>
        <dbReference type="ChEBI" id="CHEBI:27689"/>
        <dbReference type="ChEBI" id="CHEBI:57287"/>
        <dbReference type="ChEBI" id="CHEBI:61430"/>
    </reaction>
    <physiologicalReaction direction="left-to-right" evidence="21">
        <dbReference type="Rhea" id="RHEA:40060"/>
    </physiologicalReaction>
</comment>
<name>A0A1W1WJP2_SULTA</name>
<evidence type="ECO:0000313" key="25">
    <source>
        <dbReference type="EMBL" id="SMC06528.1"/>
    </source>
</evidence>
<dbReference type="CDD" id="cd03443">
    <property type="entry name" value="PaaI_thioesterase"/>
    <property type="match status" value="1"/>
</dbReference>
<keyword evidence="11" id="KW-0472">Membrane</keyword>
<evidence type="ECO:0000256" key="3">
    <source>
        <dbReference type="ARBA" id="ARBA00004632"/>
    </source>
</evidence>
<evidence type="ECO:0000256" key="9">
    <source>
        <dbReference type="ARBA" id="ARBA00022946"/>
    </source>
</evidence>
<evidence type="ECO:0000256" key="19">
    <source>
        <dbReference type="ARBA" id="ARBA00047588"/>
    </source>
</evidence>
<comment type="similarity">
    <text evidence="15">Belongs to the THEM4/THEM5 thioesterase family.</text>
</comment>
<dbReference type="STRING" id="28034.BFX07_13305"/>
<comment type="catalytic activity">
    <reaction evidence="23">
        <text>tetradecanoyl-CoA + H2O = tetradecanoate + CoA + H(+)</text>
        <dbReference type="Rhea" id="RHEA:40119"/>
        <dbReference type="ChEBI" id="CHEBI:15377"/>
        <dbReference type="ChEBI" id="CHEBI:15378"/>
        <dbReference type="ChEBI" id="CHEBI:30807"/>
        <dbReference type="ChEBI" id="CHEBI:57287"/>
        <dbReference type="ChEBI" id="CHEBI:57385"/>
    </reaction>
    <physiologicalReaction direction="left-to-right" evidence="23">
        <dbReference type="Rhea" id="RHEA:40120"/>
    </physiologicalReaction>
</comment>
<evidence type="ECO:0000256" key="6">
    <source>
        <dbReference type="ARBA" id="ARBA00022703"/>
    </source>
</evidence>
<evidence type="ECO:0000256" key="8">
    <source>
        <dbReference type="ARBA" id="ARBA00022832"/>
    </source>
</evidence>
<keyword evidence="12" id="KW-0966">Cell projection</keyword>
<dbReference type="EMBL" id="FWWY01000001">
    <property type="protein sequence ID" value="SMC06528.1"/>
    <property type="molecule type" value="Genomic_DNA"/>
</dbReference>
<dbReference type="GO" id="GO:0016020">
    <property type="term" value="C:membrane"/>
    <property type="evidence" value="ECO:0007669"/>
    <property type="project" value="UniProtKB-SubCell"/>
</dbReference>
<evidence type="ECO:0000259" key="24">
    <source>
        <dbReference type="Pfam" id="PF03061"/>
    </source>
</evidence>
<dbReference type="Pfam" id="PF03061">
    <property type="entry name" value="4HBT"/>
    <property type="match status" value="1"/>
</dbReference>
<evidence type="ECO:0000256" key="12">
    <source>
        <dbReference type="ARBA" id="ARBA00023273"/>
    </source>
</evidence>
<organism evidence="25 26">
    <name type="scientific">Sulfobacillus thermosulfidooxidans (strain DSM 9293 / VKM B-1269 / AT-1)</name>
    <dbReference type="NCBI Taxonomy" id="929705"/>
    <lineage>
        <taxon>Bacteria</taxon>
        <taxon>Bacillati</taxon>
        <taxon>Bacillota</taxon>
        <taxon>Clostridia</taxon>
        <taxon>Eubacteriales</taxon>
        <taxon>Clostridiales Family XVII. Incertae Sedis</taxon>
        <taxon>Sulfobacillus</taxon>
    </lineage>
</organism>
<comment type="catalytic activity">
    <reaction evidence="19">
        <text>octanoyl-CoA + H2O = octanoate + CoA + H(+)</text>
        <dbReference type="Rhea" id="RHEA:30143"/>
        <dbReference type="ChEBI" id="CHEBI:15377"/>
        <dbReference type="ChEBI" id="CHEBI:15378"/>
        <dbReference type="ChEBI" id="CHEBI:25646"/>
        <dbReference type="ChEBI" id="CHEBI:57287"/>
        <dbReference type="ChEBI" id="CHEBI:57386"/>
    </reaction>
    <physiologicalReaction direction="left-to-right" evidence="19">
        <dbReference type="Rhea" id="RHEA:30144"/>
    </physiologicalReaction>
</comment>
<evidence type="ECO:0000256" key="16">
    <source>
        <dbReference type="ARBA" id="ARBA00038848"/>
    </source>
</evidence>
<comment type="catalytic activity">
    <reaction evidence="13">
        <text>(5Z,8Z,11Z,14Z)-eicosatetraenoyl-CoA + H2O = (5Z,8Z,11Z,14Z)-eicosatetraenoate + CoA + H(+)</text>
        <dbReference type="Rhea" id="RHEA:40151"/>
        <dbReference type="ChEBI" id="CHEBI:15377"/>
        <dbReference type="ChEBI" id="CHEBI:15378"/>
        <dbReference type="ChEBI" id="CHEBI:32395"/>
        <dbReference type="ChEBI" id="CHEBI:57287"/>
        <dbReference type="ChEBI" id="CHEBI:57368"/>
    </reaction>
    <physiologicalReaction direction="left-to-right" evidence="13">
        <dbReference type="Rhea" id="RHEA:40152"/>
    </physiologicalReaction>
</comment>
<evidence type="ECO:0000256" key="17">
    <source>
        <dbReference type="ARBA" id="ARBA00040123"/>
    </source>
</evidence>
<keyword evidence="9" id="KW-0809">Transit peptide</keyword>
<keyword evidence="6" id="KW-0053">Apoptosis</keyword>
<evidence type="ECO:0000256" key="5">
    <source>
        <dbReference type="ARBA" id="ARBA00022490"/>
    </source>
</evidence>
<keyword evidence="4" id="KW-1003">Cell membrane</keyword>
<dbReference type="InterPro" id="IPR052365">
    <property type="entry name" value="THEM4/THEM5_acyl-CoA_thioest"/>
</dbReference>
<keyword evidence="8" id="KW-0276">Fatty acid metabolism</keyword>
<evidence type="ECO:0000256" key="2">
    <source>
        <dbReference type="ARBA" id="ARBA00004496"/>
    </source>
</evidence>
<keyword evidence="7" id="KW-0378">Hydrolase</keyword>
<evidence type="ECO:0000256" key="11">
    <source>
        <dbReference type="ARBA" id="ARBA00023136"/>
    </source>
</evidence>
<evidence type="ECO:0000256" key="7">
    <source>
        <dbReference type="ARBA" id="ARBA00022801"/>
    </source>
</evidence>
<evidence type="ECO:0000256" key="23">
    <source>
        <dbReference type="ARBA" id="ARBA00048180"/>
    </source>
</evidence>
<keyword evidence="5" id="KW-0963">Cytoplasm</keyword>
<evidence type="ECO:0000256" key="14">
    <source>
        <dbReference type="ARBA" id="ARBA00037002"/>
    </source>
</evidence>
<dbReference type="Proteomes" id="UP000192660">
    <property type="component" value="Unassembled WGS sequence"/>
</dbReference>
<evidence type="ECO:0000256" key="15">
    <source>
        <dbReference type="ARBA" id="ARBA00038456"/>
    </source>
</evidence>
<dbReference type="OrthoDB" id="9792301at2"/>
<dbReference type="InterPro" id="IPR006683">
    <property type="entry name" value="Thioestr_dom"/>
</dbReference>
<protein>
    <recommendedName>
        <fullName evidence="17">Acyl-coenzyme A thioesterase THEM4</fullName>
        <ecNumber evidence="16">3.1.2.2</ecNumber>
    </recommendedName>
    <alternativeName>
        <fullName evidence="18">Thioesterase superfamily member 4</fullName>
    </alternativeName>
</protein>
<keyword evidence="10" id="KW-0443">Lipid metabolism</keyword>
<evidence type="ECO:0000256" key="18">
    <source>
        <dbReference type="ARBA" id="ARBA00043210"/>
    </source>
</evidence>
<evidence type="ECO:0000256" key="1">
    <source>
        <dbReference type="ARBA" id="ARBA00004170"/>
    </source>
</evidence>
<keyword evidence="26" id="KW-1185">Reference proteome</keyword>
<proteinExistence type="inferred from homology"/>
<dbReference type="GO" id="GO:0006631">
    <property type="term" value="P:fatty acid metabolic process"/>
    <property type="evidence" value="ECO:0007669"/>
    <property type="project" value="UniProtKB-KW"/>
</dbReference>
<dbReference type="InterPro" id="IPR029069">
    <property type="entry name" value="HotDog_dom_sf"/>
</dbReference>
<evidence type="ECO:0000256" key="22">
    <source>
        <dbReference type="ARBA" id="ARBA00048074"/>
    </source>
</evidence>
<gene>
    <name evidence="25" type="ORF">SAMN00768000_2867</name>
</gene>
<dbReference type="Gene3D" id="3.10.129.10">
    <property type="entry name" value="Hotdog Thioesterase"/>
    <property type="match status" value="1"/>
</dbReference>
<feature type="domain" description="Thioesterase" evidence="24">
    <location>
        <begin position="48"/>
        <end position="117"/>
    </location>
</feature>
<reference evidence="26" key="1">
    <citation type="submission" date="2017-04" db="EMBL/GenBank/DDBJ databases">
        <authorList>
            <person name="Varghese N."/>
            <person name="Submissions S."/>
        </authorList>
    </citation>
    <scope>NUCLEOTIDE SEQUENCE [LARGE SCALE GENOMIC DNA]</scope>
    <source>
        <strain evidence="26">DSM 9293</strain>
    </source>
</reference>
<evidence type="ECO:0000313" key="26">
    <source>
        <dbReference type="Proteomes" id="UP000192660"/>
    </source>
</evidence>
<comment type="catalytic activity">
    <reaction evidence="14">
        <text>(9Z)-octadecenoyl-CoA + H2O = (9Z)-octadecenoate + CoA + H(+)</text>
        <dbReference type="Rhea" id="RHEA:40139"/>
        <dbReference type="ChEBI" id="CHEBI:15377"/>
        <dbReference type="ChEBI" id="CHEBI:15378"/>
        <dbReference type="ChEBI" id="CHEBI:30823"/>
        <dbReference type="ChEBI" id="CHEBI:57287"/>
        <dbReference type="ChEBI" id="CHEBI:57387"/>
    </reaction>
    <physiologicalReaction direction="left-to-right" evidence="14">
        <dbReference type="Rhea" id="RHEA:40140"/>
    </physiologicalReaction>
</comment>
<comment type="catalytic activity">
    <reaction evidence="20">
        <text>hexadecanoyl-CoA + H2O = hexadecanoate + CoA + H(+)</text>
        <dbReference type="Rhea" id="RHEA:16645"/>
        <dbReference type="ChEBI" id="CHEBI:7896"/>
        <dbReference type="ChEBI" id="CHEBI:15377"/>
        <dbReference type="ChEBI" id="CHEBI:15378"/>
        <dbReference type="ChEBI" id="CHEBI:57287"/>
        <dbReference type="ChEBI" id="CHEBI:57379"/>
        <dbReference type="EC" id="3.1.2.2"/>
    </reaction>
    <physiologicalReaction direction="left-to-right" evidence="20">
        <dbReference type="Rhea" id="RHEA:16646"/>
    </physiologicalReaction>
</comment>
<comment type="catalytic activity">
    <reaction evidence="22">
        <text>dodecanoyl-CoA + H2O = dodecanoate + CoA + H(+)</text>
        <dbReference type="Rhea" id="RHEA:30135"/>
        <dbReference type="ChEBI" id="CHEBI:15377"/>
        <dbReference type="ChEBI" id="CHEBI:15378"/>
        <dbReference type="ChEBI" id="CHEBI:18262"/>
        <dbReference type="ChEBI" id="CHEBI:57287"/>
        <dbReference type="ChEBI" id="CHEBI:57375"/>
    </reaction>
    <physiologicalReaction direction="left-to-right" evidence="22">
        <dbReference type="Rhea" id="RHEA:30136"/>
    </physiologicalReaction>
</comment>
<dbReference type="PANTHER" id="PTHR12418:SF19">
    <property type="entry name" value="ACYL-COENZYME A THIOESTERASE THEM4"/>
    <property type="match status" value="1"/>
</dbReference>
<sequence>MDEWQNNPCFICGNQNDQGMHVHFTYLPQEHLVQAEVVVTESWQGFKGIVHGGIIAGLLDDAMWHILWNETHVVSMTADLRVRYRKPLYINTPLLVIGKLVESTRRLMRAQAFIEQNQEVMASSEGTFLPAKGLHE</sequence>
<evidence type="ECO:0000256" key="21">
    <source>
        <dbReference type="ARBA" id="ARBA00047969"/>
    </source>
</evidence>
<evidence type="ECO:0000256" key="10">
    <source>
        <dbReference type="ARBA" id="ARBA00023098"/>
    </source>
</evidence>
<dbReference type="SUPFAM" id="SSF54637">
    <property type="entry name" value="Thioesterase/thiol ester dehydrase-isomerase"/>
    <property type="match status" value="1"/>
</dbReference>
<evidence type="ECO:0000256" key="4">
    <source>
        <dbReference type="ARBA" id="ARBA00022475"/>
    </source>
</evidence>